<dbReference type="OMA" id="ICKSHEE"/>
<reference evidence="3" key="1">
    <citation type="submission" date="2019-07" db="EMBL/GenBank/DDBJ databases">
        <authorList>
            <person name="Alioto T."/>
            <person name="Alioto T."/>
            <person name="Gomez Garrido J."/>
        </authorList>
    </citation>
    <scope>NUCLEOTIDE SEQUENCE</scope>
</reference>
<dbReference type="EMBL" id="CABIKO010000045">
    <property type="protein sequence ID" value="VVA20591.1"/>
    <property type="molecule type" value="Genomic_DNA"/>
</dbReference>
<reference evidence="4" key="2">
    <citation type="journal article" date="2020" name="Plant J.">
        <title>Transposons played a major role in the diversification between the closely related almond and peach genomes: results from the almond genome sequence.</title>
        <authorList>
            <person name="Alioto T."/>
            <person name="Alexiou K.G."/>
            <person name="Bardil A."/>
            <person name="Barteri F."/>
            <person name="Castanera R."/>
            <person name="Cruz F."/>
            <person name="Dhingra A."/>
            <person name="Duval H."/>
            <person name="Fernandez I Marti A."/>
            <person name="Frias L."/>
            <person name="Galan B."/>
            <person name="Garcia J.L."/>
            <person name="Howad W."/>
            <person name="Gomez-Garrido J."/>
            <person name="Gut M."/>
            <person name="Julca I."/>
            <person name="Morata J."/>
            <person name="Puigdomenech P."/>
            <person name="Ribeca P."/>
            <person name="Rubio Cabetas M.J."/>
            <person name="Vlasova A."/>
            <person name="Wirthensohn M."/>
            <person name="Garcia-Mas J."/>
            <person name="Gabaldon T."/>
            <person name="Casacuberta J.M."/>
            <person name="Arus P."/>
        </authorList>
    </citation>
    <scope>NUCLEOTIDE SEQUENCE [LARGE SCALE GENOMIC DNA]</scope>
    <source>
        <strain evidence="4">cv. Texas</strain>
    </source>
</reference>
<feature type="domain" description="Reverse transcriptase zinc-binding" evidence="1">
    <location>
        <begin position="76"/>
        <end position="173"/>
    </location>
</feature>
<name>A0A5E4F1R5_PRUDU</name>
<accession>A0A5E4F1R5</accession>
<organism evidence="3 4">
    <name type="scientific">Prunus dulcis</name>
    <name type="common">Almond</name>
    <name type="synonym">Amygdalus dulcis</name>
    <dbReference type="NCBI Taxonomy" id="3755"/>
    <lineage>
        <taxon>Eukaryota</taxon>
        <taxon>Viridiplantae</taxon>
        <taxon>Streptophyta</taxon>
        <taxon>Embryophyta</taxon>
        <taxon>Tracheophyta</taxon>
        <taxon>Spermatophyta</taxon>
        <taxon>Magnoliopsida</taxon>
        <taxon>eudicotyledons</taxon>
        <taxon>Gunneridae</taxon>
        <taxon>Pentapetalae</taxon>
        <taxon>rosids</taxon>
        <taxon>fabids</taxon>
        <taxon>Rosales</taxon>
        <taxon>Rosaceae</taxon>
        <taxon>Amygdaloideae</taxon>
        <taxon>Amygdaleae</taxon>
        <taxon>Prunus</taxon>
    </lineage>
</organism>
<proteinExistence type="predicted"/>
<dbReference type="Proteomes" id="UP000327085">
    <property type="component" value="Chromosome 2"/>
</dbReference>
<dbReference type="AlphaFoldDB" id="A0A5E4F1R5"/>
<protein>
    <submittedName>
        <fullName evidence="3">PREDICTED: reverse mRNAase</fullName>
    </submittedName>
</protein>
<evidence type="ECO:0000313" key="5">
    <source>
        <dbReference type="Proteomes" id="UP001054821"/>
    </source>
</evidence>
<dbReference type="EMBL" id="JAJFAZ020000002">
    <property type="protein sequence ID" value="KAI5344364.1"/>
    <property type="molecule type" value="Genomic_DNA"/>
</dbReference>
<dbReference type="Gramene" id="VVA20591">
    <property type="protein sequence ID" value="VVA20591"/>
    <property type="gene ID" value="Prudul26B006983"/>
</dbReference>
<gene>
    <name evidence="3" type="ORF">ALMOND_2B006983</name>
    <name evidence="2" type="ORF">L3X38_012241</name>
</gene>
<reference evidence="2 5" key="3">
    <citation type="journal article" date="2022" name="G3 (Bethesda)">
        <title>Whole-genome sequence and methylome profiling of the almond [Prunus dulcis (Mill.) D.A. Webb] cultivar 'Nonpareil'.</title>
        <authorList>
            <person name="D'Amico-Willman K.M."/>
            <person name="Ouma W.Z."/>
            <person name="Meulia T."/>
            <person name="Sideli G.M."/>
            <person name="Gradziel T.M."/>
            <person name="Fresnedo-Ramirez J."/>
        </authorList>
    </citation>
    <scope>NUCLEOTIDE SEQUENCE [LARGE SCALE GENOMIC DNA]</scope>
    <source>
        <strain evidence="2">Clone GOH B32 T37-40</strain>
    </source>
</reference>
<dbReference type="Proteomes" id="UP001054821">
    <property type="component" value="Chromosome 2"/>
</dbReference>
<dbReference type="Pfam" id="PF13966">
    <property type="entry name" value="zf-RVT"/>
    <property type="match status" value="1"/>
</dbReference>
<keyword evidence="5" id="KW-1185">Reference proteome</keyword>
<dbReference type="InParanoid" id="A0A5E4F1R5"/>
<evidence type="ECO:0000313" key="3">
    <source>
        <dbReference type="EMBL" id="VVA20591.1"/>
    </source>
</evidence>
<evidence type="ECO:0000313" key="2">
    <source>
        <dbReference type="EMBL" id="KAI5344364.1"/>
    </source>
</evidence>
<sequence>MVISWRPGKGGDPHGHGLASWRGVMQSSRDSNGTWNLDSIRHMISDDGEISILRTPIGQGEDIDRLIWPYEKSGRYTVKSGYHWVHHKNQAFNHQHPSTSIAITKDIWKALRKTQTPPNIRNFMWRIFRNSLATNDNLCKRRIRQSPICPICKSHEETLKHILLLCPWVKSVWFRGCLTYRVNPQEVTNIGQWFSNILKIYAKSKDELR</sequence>
<evidence type="ECO:0000259" key="1">
    <source>
        <dbReference type="Pfam" id="PF13966"/>
    </source>
</evidence>
<evidence type="ECO:0000313" key="4">
    <source>
        <dbReference type="Proteomes" id="UP000327085"/>
    </source>
</evidence>
<dbReference type="InterPro" id="IPR026960">
    <property type="entry name" value="RVT-Znf"/>
</dbReference>